<gene>
    <name evidence="2" type="ORF">S12H4_60029</name>
</gene>
<name>X1VSE9_9ZZZZ</name>
<dbReference type="InterPro" id="IPR007742">
    <property type="entry name" value="NosD_dom"/>
</dbReference>
<dbReference type="Gene3D" id="2.160.20.10">
    <property type="entry name" value="Single-stranded right-handed beta-helix, Pectin lyase-like"/>
    <property type="match status" value="1"/>
</dbReference>
<protein>
    <recommendedName>
        <fullName evidence="1">Periplasmic copper-binding protein NosD beta helix domain-containing protein</fullName>
    </recommendedName>
</protein>
<comment type="caution">
    <text evidence="2">The sequence shown here is derived from an EMBL/GenBank/DDBJ whole genome shotgun (WGS) entry which is preliminary data.</text>
</comment>
<proteinExistence type="predicted"/>
<evidence type="ECO:0000259" key="1">
    <source>
        <dbReference type="Pfam" id="PF05048"/>
    </source>
</evidence>
<dbReference type="EMBL" id="BARW01039394">
    <property type="protein sequence ID" value="GAJ20096.1"/>
    <property type="molecule type" value="Genomic_DNA"/>
</dbReference>
<dbReference type="AlphaFoldDB" id="X1VSE9"/>
<accession>X1VSE9</accession>
<dbReference type="InterPro" id="IPR012334">
    <property type="entry name" value="Pectin_lyas_fold"/>
</dbReference>
<reference evidence="2" key="1">
    <citation type="journal article" date="2014" name="Front. Microbiol.">
        <title>High frequency of phylogenetically diverse reductive dehalogenase-homologous genes in deep subseafloor sedimentary metagenomes.</title>
        <authorList>
            <person name="Kawai M."/>
            <person name="Futagami T."/>
            <person name="Toyoda A."/>
            <person name="Takaki Y."/>
            <person name="Nishi S."/>
            <person name="Hori S."/>
            <person name="Arai W."/>
            <person name="Tsubouchi T."/>
            <person name="Morono Y."/>
            <person name="Uchiyama I."/>
            <person name="Ito T."/>
            <person name="Fujiyama A."/>
            <person name="Inagaki F."/>
            <person name="Takami H."/>
        </authorList>
    </citation>
    <scope>NUCLEOTIDE SEQUENCE</scope>
    <source>
        <strain evidence="2">Expedition CK06-06</strain>
    </source>
</reference>
<evidence type="ECO:0000313" key="2">
    <source>
        <dbReference type="EMBL" id="GAJ20096.1"/>
    </source>
</evidence>
<sequence length="92" mass="10287">MTNSHISTYKYGVYGNDCGWFMITGNLFFKREDSNENHQDIALVDSSDNTIIGNTFHVAGPTEGDQNAIILVRSTLNTIIGNVFRGKDTDIW</sequence>
<dbReference type="Pfam" id="PF05048">
    <property type="entry name" value="NosD"/>
    <property type="match status" value="1"/>
</dbReference>
<organism evidence="2">
    <name type="scientific">marine sediment metagenome</name>
    <dbReference type="NCBI Taxonomy" id="412755"/>
    <lineage>
        <taxon>unclassified sequences</taxon>
        <taxon>metagenomes</taxon>
        <taxon>ecological metagenomes</taxon>
    </lineage>
</organism>
<feature type="domain" description="Periplasmic copper-binding protein NosD beta helix" evidence="1">
    <location>
        <begin position="11"/>
        <end position="91"/>
    </location>
</feature>
<feature type="non-terminal residue" evidence="2">
    <location>
        <position position="92"/>
    </location>
</feature>